<keyword evidence="3" id="KW-1185">Reference proteome</keyword>
<gene>
    <name evidence="2" type="ORF">EBAPG3_008325</name>
</gene>
<dbReference type="Proteomes" id="UP000012179">
    <property type="component" value="Chromosome"/>
</dbReference>
<keyword evidence="1" id="KW-0472">Membrane</keyword>
<proteinExistence type="predicted"/>
<keyword evidence="1" id="KW-1133">Transmembrane helix</keyword>
<evidence type="ECO:0000313" key="2">
    <source>
        <dbReference type="EMBL" id="ARO87773.1"/>
    </source>
</evidence>
<protein>
    <submittedName>
        <fullName evidence="2">Uncharacterized protein</fullName>
    </submittedName>
</protein>
<evidence type="ECO:0000256" key="1">
    <source>
        <dbReference type="SAM" id="Phobius"/>
    </source>
</evidence>
<feature type="transmembrane region" description="Helical" evidence="1">
    <location>
        <begin position="38"/>
        <end position="60"/>
    </location>
</feature>
<accession>A0A1W6SPQ3</accession>
<organism evidence="2 3">
    <name type="scientific">Nitrosospira lacus</name>
    <dbReference type="NCBI Taxonomy" id="1288494"/>
    <lineage>
        <taxon>Bacteria</taxon>
        <taxon>Pseudomonadati</taxon>
        <taxon>Pseudomonadota</taxon>
        <taxon>Betaproteobacteria</taxon>
        <taxon>Nitrosomonadales</taxon>
        <taxon>Nitrosomonadaceae</taxon>
        <taxon>Nitrosospira</taxon>
    </lineage>
</organism>
<keyword evidence="1" id="KW-0812">Transmembrane</keyword>
<evidence type="ECO:0000313" key="3">
    <source>
        <dbReference type="Proteomes" id="UP000012179"/>
    </source>
</evidence>
<name>A0A1W6SPQ3_9PROT</name>
<dbReference type="EMBL" id="CP021106">
    <property type="protein sequence ID" value="ARO87773.1"/>
    <property type="molecule type" value="Genomic_DNA"/>
</dbReference>
<reference evidence="2 3" key="1">
    <citation type="journal article" date="2015" name="Int. J. Syst. Evol. Microbiol.">
        <title>Nitrosospira lacus sp. nov., a psychrotolerant, ammonia-oxidizing bacterium from sandy lake sediment.</title>
        <authorList>
            <person name="Urakawa H."/>
            <person name="Garcia J.C."/>
            <person name="Nielsen J.L."/>
            <person name="Le V.Q."/>
            <person name="Kozlowski J.A."/>
            <person name="Stein L.Y."/>
            <person name="Lim C.K."/>
            <person name="Pommerening-Roser A."/>
            <person name="Martens-Habbena W."/>
            <person name="Stahl D.A."/>
            <person name="Klotz M.G."/>
        </authorList>
    </citation>
    <scope>NUCLEOTIDE SEQUENCE [LARGE SCALE GENOMIC DNA]</scope>
    <source>
        <strain evidence="2 3">APG3</strain>
    </source>
</reference>
<dbReference type="eggNOG" id="ENOG50315FI">
    <property type="taxonomic scope" value="Bacteria"/>
</dbReference>
<dbReference type="AlphaFoldDB" id="A0A1W6SPQ3"/>
<sequence length="208" mass="22641">MISKIDTDHGVYQMGELGNEKLVAGFKLKRVASIRTPYGLLAAILLIVIACLGMTMSIAAERSLGPGGPPLTYGIDEVRIRLIRHPGNAALPAQRVSLSGSGSATLEQDGKTLSFTYEVTDLLAVINALYKIRFFDLPGDYTNQYSVFLKDGKTVETTALRMLDVNVMNICFTVAGYEKCVSYSDGQLPDLENIAKRIFSGANELLKK</sequence>
<dbReference type="KEGG" id="nlc:EBAPG3_008325"/>